<keyword evidence="3" id="KW-1185">Reference proteome</keyword>
<keyword evidence="1" id="KW-0472">Membrane</keyword>
<reference evidence="2 3" key="1">
    <citation type="journal article" date="2021" name="Int. J. Syst. Evol. Microbiol.">
        <title>Amazonocrinis nigriterrae gen. nov., sp. nov., Atlanticothrix silvestris gen. nov., sp. nov. and Dendronalium phyllosphericum gen. nov., sp. nov., nostocacean cyanobacteria from Brazilian environments.</title>
        <authorList>
            <person name="Alvarenga D.O."/>
            <person name="Andreote A.P.D."/>
            <person name="Branco L.H.Z."/>
            <person name="Delbaje E."/>
            <person name="Cruz R.B."/>
            <person name="Varani A.M."/>
            <person name="Fiore M.F."/>
        </authorList>
    </citation>
    <scope>NUCLEOTIDE SEQUENCE [LARGE SCALE GENOMIC DNA]</scope>
    <source>
        <strain evidence="2 3">CENA369</strain>
    </source>
</reference>
<evidence type="ECO:0000256" key="1">
    <source>
        <dbReference type="SAM" id="Phobius"/>
    </source>
</evidence>
<dbReference type="Proteomes" id="UP000662314">
    <property type="component" value="Unassembled WGS sequence"/>
</dbReference>
<keyword evidence="1" id="KW-0812">Transmembrane</keyword>
<proteinExistence type="predicted"/>
<name>A0A8J7I2D1_9NOST</name>
<accession>A0A8J7I2D1</accession>
<keyword evidence="1" id="KW-1133">Transmembrane helix</keyword>
<comment type="caution">
    <text evidence="2">The sequence shown here is derived from an EMBL/GenBank/DDBJ whole genome shotgun (WGS) entry which is preliminary data.</text>
</comment>
<protein>
    <submittedName>
        <fullName evidence="2">Uncharacterized protein</fullName>
    </submittedName>
</protein>
<evidence type="ECO:0000313" key="2">
    <source>
        <dbReference type="EMBL" id="MBH8572348.1"/>
    </source>
</evidence>
<feature type="transmembrane region" description="Helical" evidence="1">
    <location>
        <begin position="6"/>
        <end position="31"/>
    </location>
</feature>
<gene>
    <name evidence="2" type="ORF">I8752_04725</name>
</gene>
<dbReference type="EMBL" id="JAECZA010000012">
    <property type="protein sequence ID" value="MBH8572348.1"/>
    <property type="molecule type" value="Genomic_DNA"/>
</dbReference>
<sequence length="85" mass="9665">MAVGTLLYYPTITFNCIVSSLARTLVLFHFIDDTNNKRKGEPPNLAGSRAVRPYKLFYVERDFGELGISICAQAKNRRNFSHLNL</sequence>
<dbReference type="RefSeq" id="WP_214431175.1">
    <property type="nucleotide sequence ID" value="NZ_CAWPUQ010000024.1"/>
</dbReference>
<organism evidence="2 3">
    <name type="scientific">Dendronalium phyllosphericum CENA369</name>
    <dbReference type="NCBI Taxonomy" id="1725256"/>
    <lineage>
        <taxon>Bacteria</taxon>
        <taxon>Bacillati</taxon>
        <taxon>Cyanobacteriota</taxon>
        <taxon>Cyanophyceae</taxon>
        <taxon>Nostocales</taxon>
        <taxon>Nostocaceae</taxon>
        <taxon>Dendronalium</taxon>
        <taxon>Dendronalium phyllosphericum</taxon>
    </lineage>
</organism>
<evidence type="ECO:0000313" key="3">
    <source>
        <dbReference type="Proteomes" id="UP000662314"/>
    </source>
</evidence>
<dbReference type="AlphaFoldDB" id="A0A8J7I2D1"/>